<keyword evidence="2" id="KW-1133">Transmembrane helix</keyword>
<feature type="region of interest" description="Disordered" evidence="1">
    <location>
        <begin position="55"/>
        <end position="80"/>
    </location>
</feature>
<keyword evidence="2" id="KW-0812">Transmembrane</keyword>
<dbReference type="OrthoDB" id="424753at2759"/>
<organism evidence="3 4">
    <name type="scientific">Meloidogyne enterolobii</name>
    <name type="common">Root-knot nematode worm</name>
    <name type="synonym">Meloidogyne mayaguensis</name>
    <dbReference type="NCBI Taxonomy" id="390850"/>
    <lineage>
        <taxon>Eukaryota</taxon>
        <taxon>Metazoa</taxon>
        <taxon>Ecdysozoa</taxon>
        <taxon>Nematoda</taxon>
        <taxon>Chromadorea</taxon>
        <taxon>Rhabditida</taxon>
        <taxon>Tylenchina</taxon>
        <taxon>Tylenchomorpha</taxon>
        <taxon>Tylenchoidea</taxon>
        <taxon>Meloidogynidae</taxon>
        <taxon>Meloidogyninae</taxon>
        <taxon>Meloidogyne</taxon>
    </lineage>
</organism>
<accession>A0A6V7WTV2</accession>
<keyword evidence="2" id="KW-0472">Membrane</keyword>
<sequence length="80" mass="9197">MIALFLDIVVVSLIFLFFASYHRLFSRRTNKGLIQTQKSWGTVIATTFNKTTNKVNNNNNFNNKMPSTAKENLIEQQKGE</sequence>
<evidence type="ECO:0000313" key="3">
    <source>
        <dbReference type="EMBL" id="CAD2190450.1"/>
    </source>
</evidence>
<dbReference type="Proteomes" id="UP000580250">
    <property type="component" value="Unassembled WGS sequence"/>
</dbReference>
<evidence type="ECO:0000256" key="2">
    <source>
        <dbReference type="SAM" id="Phobius"/>
    </source>
</evidence>
<proteinExistence type="predicted"/>
<protein>
    <submittedName>
        <fullName evidence="3">Uncharacterized protein</fullName>
    </submittedName>
</protein>
<gene>
    <name evidence="3" type="ORF">MENT_LOCUS43242</name>
</gene>
<evidence type="ECO:0000256" key="1">
    <source>
        <dbReference type="SAM" id="MobiDB-lite"/>
    </source>
</evidence>
<evidence type="ECO:0000313" key="4">
    <source>
        <dbReference type="Proteomes" id="UP000580250"/>
    </source>
</evidence>
<reference evidence="3 4" key="1">
    <citation type="submission" date="2020-08" db="EMBL/GenBank/DDBJ databases">
        <authorList>
            <person name="Koutsovoulos G."/>
            <person name="Danchin GJ E."/>
        </authorList>
    </citation>
    <scope>NUCLEOTIDE SEQUENCE [LARGE SCALE GENOMIC DNA]</scope>
</reference>
<dbReference type="EMBL" id="CAJEWN010000807">
    <property type="protein sequence ID" value="CAD2190450.1"/>
    <property type="molecule type" value="Genomic_DNA"/>
</dbReference>
<comment type="caution">
    <text evidence="3">The sequence shown here is derived from an EMBL/GenBank/DDBJ whole genome shotgun (WGS) entry which is preliminary data.</text>
</comment>
<feature type="compositionally biased region" description="Low complexity" evidence="1">
    <location>
        <begin position="55"/>
        <end position="64"/>
    </location>
</feature>
<feature type="transmembrane region" description="Helical" evidence="2">
    <location>
        <begin position="6"/>
        <end position="25"/>
    </location>
</feature>
<name>A0A6V7WTV2_MELEN</name>
<dbReference type="AlphaFoldDB" id="A0A6V7WTV2"/>